<organism evidence="3 4">
    <name type="scientific">Aquabacterium olei</name>
    <dbReference type="NCBI Taxonomy" id="1296669"/>
    <lineage>
        <taxon>Bacteria</taxon>
        <taxon>Pseudomonadati</taxon>
        <taxon>Pseudomonadota</taxon>
        <taxon>Betaproteobacteria</taxon>
        <taxon>Burkholderiales</taxon>
        <taxon>Aquabacterium</taxon>
    </lineage>
</organism>
<dbReference type="KEGG" id="aon:DEH84_04645"/>
<gene>
    <name evidence="3" type="ORF">DEH84_04645</name>
</gene>
<dbReference type="EMBL" id="CP029210">
    <property type="protein sequence ID" value="AWI52785.1"/>
    <property type="molecule type" value="Genomic_DNA"/>
</dbReference>
<evidence type="ECO:0000313" key="3">
    <source>
        <dbReference type="EMBL" id="AWI52785.1"/>
    </source>
</evidence>
<dbReference type="InterPro" id="IPR012334">
    <property type="entry name" value="Pectin_lyas_fold"/>
</dbReference>
<keyword evidence="4" id="KW-1185">Reference proteome</keyword>
<dbReference type="SUPFAM" id="SSF51126">
    <property type="entry name" value="Pectin lyase-like"/>
    <property type="match status" value="2"/>
</dbReference>
<dbReference type="PROSITE" id="PS51257">
    <property type="entry name" value="PROKAR_LIPOPROTEIN"/>
    <property type="match status" value="1"/>
</dbReference>
<dbReference type="Proteomes" id="UP000244892">
    <property type="component" value="Chromosome"/>
</dbReference>
<dbReference type="OrthoDB" id="188639at2"/>
<sequence>MFKRVVLAVGLLAGALAGCGGGGGAATPGSVALAPTAGADETAQASGLVLAVTPLGASSTARVACAETQAVSVDTLGARPDDGVDDTAALQQAINTAPAGTTFVFPAGVYQISAMLLPRSDLTLCASTTATLRWTGASGHLIDAAYRGRADRFNLYNLVFDGASVILAGSGNRVVNNTFRNVNRPTAAPESDHTRMHALHIVGFEDGVIEHNVFDNIDTNTALIGHGVSGSVIRNNSMGRVYQAMHFFEITGTEVAQNRLSGMRRMGIEVQGSNLRGLVIRDNVLSDWRFEADQRELIGMSVVSGDSVVIQGNVLRCGAGCDNSERGWGMELGGAGTLAVQRNVVQGFAIGLGVAILDSVTLDGNAVYDSHSGIYKFNNGPVSGSMRVTGNHIENARDCGICGEWSLTRAPVLSGNTIAREAGRWAGDAGRRYVGIIASPVTSGASAMQIQGNRLLLEGSAAAGLHGWGVCLCGVNANLSGLTLSGNWFGGSGGDWGGGVLINAERAAGGVRFASNQFQNMAMAVAGVHTWLAGGFTASGNTAFNVPTAGLWPGVVDASARVDLPRLGLTASASGSQRTLQLSGLAGGSNATWLFGDGLSATSTASSIRHLYVLNGGQTMRARAWVGHPSGAWLTASAALPFAVPAP</sequence>
<keyword evidence="1" id="KW-0732">Signal</keyword>
<dbReference type="RefSeq" id="WP_109035195.1">
    <property type="nucleotide sequence ID" value="NZ_CP029210.1"/>
</dbReference>
<feature type="domain" description="Rhamnogalacturonase A/B/Epimerase-like pectate lyase" evidence="2">
    <location>
        <begin position="71"/>
        <end position="237"/>
    </location>
</feature>
<protein>
    <recommendedName>
        <fullName evidence="2">Rhamnogalacturonase A/B/Epimerase-like pectate lyase domain-containing protein</fullName>
    </recommendedName>
</protein>
<evidence type="ECO:0000313" key="4">
    <source>
        <dbReference type="Proteomes" id="UP000244892"/>
    </source>
</evidence>
<evidence type="ECO:0000259" key="2">
    <source>
        <dbReference type="Pfam" id="PF12708"/>
    </source>
</evidence>
<feature type="chain" id="PRO_5016166349" description="Rhamnogalacturonase A/B/Epimerase-like pectate lyase domain-containing protein" evidence="1">
    <location>
        <begin position="26"/>
        <end position="647"/>
    </location>
</feature>
<feature type="signal peptide" evidence="1">
    <location>
        <begin position="1"/>
        <end position="25"/>
    </location>
</feature>
<dbReference type="AlphaFoldDB" id="A0A2U8FP30"/>
<proteinExistence type="predicted"/>
<name>A0A2U8FP30_9BURK</name>
<dbReference type="InterPro" id="IPR011050">
    <property type="entry name" value="Pectin_lyase_fold/virulence"/>
</dbReference>
<dbReference type="Pfam" id="PF12708">
    <property type="entry name" value="Pect-lyase_RHGA_epim"/>
    <property type="match status" value="1"/>
</dbReference>
<dbReference type="Gene3D" id="2.160.20.10">
    <property type="entry name" value="Single-stranded right-handed beta-helix, Pectin lyase-like"/>
    <property type="match status" value="1"/>
</dbReference>
<evidence type="ECO:0000256" key="1">
    <source>
        <dbReference type="SAM" id="SignalP"/>
    </source>
</evidence>
<accession>A0A2U8FP30</accession>
<reference evidence="3 4" key="1">
    <citation type="submission" date="2018-05" db="EMBL/GenBank/DDBJ databases">
        <title>complete genome sequence of Aquabacterium olei NBRC 110486.</title>
        <authorList>
            <person name="Tang B."/>
            <person name="Chang J."/>
            <person name="Zhang L."/>
            <person name="Yang H."/>
        </authorList>
    </citation>
    <scope>NUCLEOTIDE SEQUENCE [LARGE SCALE GENOMIC DNA]</scope>
    <source>
        <strain evidence="3 4">NBRC 110486</strain>
    </source>
</reference>
<dbReference type="InterPro" id="IPR024535">
    <property type="entry name" value="RHGA/B-epi-like_pectate_lyase"/>
</dbReference>